<dbReference type="GO" id="GO:0030488">
    <property type="term" value="P:tRNA methylation"/>
    <property type="evidence" value="ECO:0007669"/>
    <property type="project" value="TreeGrafter"/>
</dbReference>
<keyword evidence="2" id="KW-0285">Flavoprotein</keyword>
<dbReference type="InterPro" id="IPR002218">
    <property type="entry name" value="MnmG-rel"/>
</dbReference>
<proteinExistence type="predicted"/>
<comment type="caution">
    <text evidence="5">The sequence shown here is derived from an EMBL/GenBank/DDBJ whole genome shotgun (WGS) entry which is preliminary data.</text>
</comment>
<dbReference type="InterPro" id="IPR040131">
    <property type="entry name" value="MnmG_N"/>
</dbReference>
<evidence type="ECO:0000259" key="4">
    <source>
        <dbReference type="Pfam" id="PF01134"/>
    </source>
</evidence>
<protein>
    <recommendedName>
        <fullName evidence="4">MnmG N-terminal domain-containing protein</fullName>
    </recommendedName>
</protein>
<comment type="cofactor">
    <cofactor evidence="1">
        <name>FAD</name>
        <dbReference type="ChEBI" id="CHEBI:57692"/>
    </cofactor>
</comment>
<keyword evidence="6" id="KW-1185">Reference proteome</keyword>
<accession>A0AAN8IST3</accession>
<organism evidence="5 6">
    <name type="scientific">Trichostrongylus colubriformis</name>
    <name type="common">Black scour worm</name>
    <dbReference type="NCBI Taxonomy" id="6319"/>
    <lineage>
        <taxon>Eukaryota</taxon>
        <taxon>Metazoa</taxon>
        <taxon>Ecdysozoa</taxon>
        <taxon>Nematoda</taxon>
        <taxon>Chromadorea</taxon>
        <taxon>Rhabditida</taxon>
        <taxon>Rhabditina</taxon>
        <taxon>Rhabditomorpha</taxon>
        <taxon>Strongyloidea</taxon>
        <taxon>Trichostrongylidae</taxon>
        <taxon>Trichostrongylus</taxon>
    </lineage>
</organism>
<dbReference type="InterPro" id="IPR036188">
    <property type="entry name" value="FAD/NAD-bd_sf"/>
</dbReference>
<dbReference type="SUPFAM" id="SSF51905">
    <property type="entry name" value="FAD/NAD(P)-binding domain"/>
    <property type="match status" value="1"/>
</dbReference>
<sequence>MVMLTFRRSIRCFGPAKRCYRFFCSWNEAEVVVIGGGHAGCEGAAAAARCGARTLLLTHNKNTIGEMSCNPSFGGIGKGHLIREIDALDGLCGRICDKSAITYQALNCGQGPAVLGLRAQIDRSLYKSHMQKEISETKNLVVIEGGVEMLTVEDGG</sequence>
<evidence type="ECO:0000256" key="3">
    <source>
        <dbReference type="ARBA" id="ARBA00022827"/>
    </source>
</evidence>
<evidence type="ECO:0000313" key="6">
    <source>
        <dbReference type="Proteomes" id="UP001331761"/>
    </source>
</evidence>
<dbReference type="Pfam" id="PF01134">
    <property type="entry name" value="GIDA"/>
    <property type="match status" value="1"/>
</dbReference>
<dbReference type="GO" id="GO:0005829">
    <property type="term" value="C:cytosol"/>
    <property type="evidence" value="ECO:0007669"/>
    <property type="project" value="TreeGrafter"/>
</dbReference>
<reference evidence="5 6" key="1">
    <citation type="submission" date="2019-10" db="EMBL/GenBank/DDBJ databases">
        <title>Assembly and Annotation for the nematode Trichostrongylus colubriformis.</title>
        <authorList>
            <person name="Martin J."/>
        </authorList>
    </citation>
    <scope>NUCLEOTIDE SEQUENCE [LARGE SCALE GENOMIC DNA]</scope>
    <source>
        <strain evidence="5">G859</strain>
        <tissue evidence="5">Whole worm</tissue>
    </source>
</reference>
<feature type="domain" description="MnmG N-terminal" evidence="4">
    <location>
        <begin position="30"/>
        <end position="154"/>
    </location>
</feature>
<evidence type="ECO:0000256" key="2">
    <source>
        <dbReference type="ARBA" id="ARBA00022630"/>
    </source>
</evidence>
<dbReference type="GO" id="GO:0050660">
    <property type="term" value="F:flavin adenine dinucleotide binding"/>
    <property type="evidence" value="ECO:0007669"/>
    <property type="project" value="InterPro"/>
</dbReference>
<dbReference type="PANTHER" id="PTHR11806:SF0">
    <property type="entry name" value="PROTEIN MTO1 HOMOLOG, MITOCHONDRIAL"/>
    <property type="match status" value="1"/>
</dbReference>
<evidence type="ECO:0000313" key="5">
    <source>
        <dbReference type="EMBL" id="KAK5980222.1"/>
    </source>
</evidence>
<dbReference type="GO" id="GO:0002098">
    <property type="term" value="P:tRNA wobble uridine modification"/>
    <property type="evidence" value="ECO:0007669"/>
    <property type="project" value="TreeGrafter"/>
</dbReference>
<dbReference type="Proteomes" id="UP001331761">
    <property type="component" value="Unassembled WGS sequence"/>
</dbReference>
<gene>
    <name evidence="5" type="ORF">GCK32_017449</name>
</gene>
<name>A0AAN8IST3_TRICO</name>
<dbReference type="Gene3D" id="3.50.50.60">
    <property type="entry name" value="FAD/NAD(P)-binding domain"/>
    <property type="match status" value="1"/>
</dbReference>
<keyword evidence="3" id="KW-0274">FAD</keyword>
<evidence type="ECO:0000256" key="1">
    <source>
        <dbReference type="ARBA" id="ARBA00001974"/>
    </source>
</evidence>
<feature type="non-terminal residue" evidence="5">
    <location>
        <position position="156"/>
    </location>
</feature>
<dbReference type="AlphaFoldDB" id="A0AAN8IST3"/>
<dbReference type="EMBL" id="WIXE01007668">
    <property type="protein sequence ID" value="KAK5980222.1"/>
    <property type="molecule type" value="Genomic_DNA"/>
</dbReference>
<dbReference type="PANTHER" id="PTHR11806">
    <property type="entry name" value="GLUCOSE INHIBITED DIVISION PROTEIN A"/>
    <property type="match status" value="1"/>
</dbReference>